<dbReference type="Gene3D" id="2.30.30.110">
    <property type="match status" value="1"/>
</dbReference>
<sequence length="129" mass="14897">MEKDFSGWSDQKTKIDSKNHKAPFVTEGDIWWASTGINVGSEMNGKNELYSRPVIILKKLAHNFYFVIPTTTQEKDGSWYISFIHNGIKMTACLHQARSLDYRRILGKLGSLDDRDYSLVKESFLSLYR</sequence>
<dbReference type="InterPro" id="IPR011067">
    <property type="entry name" value="Plasmid_toxin/cell-grow_inhib"/>
</dbReference>
<dbReference type="Proteomes" id="UP000177325">
    <property type="component" value="Unassembled WGS sequence"/>
</dbReference>
<name>A0A1F6FF67_9BACT</name>
<dbReference type="InterPro" id="IPR003477">
    <property type="entry name" value="PemK-like"/>
</dbReference>
<accession>A0A1F6FF67</accession>
<dbReference type="STRING" id="1798525.A3G90_00155"/>
<protein>
    <recommendedName>
        <fullName evidence="3">Toxin-antitoxin system protein</fullName>
    </recommendedName>
</protein>
<dbReference type="Pfam" id="PF02452">
    <property type="entry name" value="PemK_toxin"/>
    <property type="match status" value="1"/>
</dbReference>
<dbReference type="SUPFAM" id="SSF50118">
    <property type="entry name" value="Cell growth inhibitor/plasmid maintenance toxic component"/>
    <property type="match status" value="1"/>
</dbReference>
<evidence type="ECO:0008006" key="3">
    <source>
        <dbReference type="Google" id="ProtNLM"/>
    </source>
</evidence>
<organism evidence="1 2">
    <name type="scientific">Candidatus Kaiserbacteria bacterium RIFCSPLOWO2_12_FULL_45_26</name>
    <dbReference type="NCBI Taxonomy" id="1798525"/>
    <lineage>
        <taxon>Bacteria</taxon>
        <taxon>Candidatus Kaiseribacteriota</taxon>
    </lineage>
</organism>
<evidence type="ECO:0000313" key="1">
    <source>
        <dbReference type="EMBL" id="OGG84495.1"/>
    </source>
</evidence>
<dbReference type="AlphaFoldDB" id="A0A1F6FF67"/>
<dbReference type="EMBL" id="MFMM01000001">
    <property type="protein sequence ID" value="OGG84495.1"/>
    <property type="molecule type" value="Genomic_DNA"/>
</dbReference>
<reference evidence="1 2" key="1">
    <citation type="journal article" date="2016" name="Nat. Commun.">
        <title>Thousands of microbial genomes shed light on interconnected biogeochemical processes in an aquifer system.</title>
        <authorList>
            <person name="Anantharaman K."/>
            <person name="Brown C.T."/>
            <person name="Hug L.A."/>
            <person name="Sharon I."/>
            <person name="Castelle C.J."/>
            <person name="Probst A.J."/>
            <person name="Thomas B.C."/>
            <person name="Singh A."/>
            <person name="Wilkins M.J."/>
            <person name="Karaoz U."/>
            <person name="Brodie E.L."/>
            <person name="Williams K.H."/>
            <person name="Hubbard S.S."/>
            <person name="Banfield J.F."/>
        </authorList>
    </citation>
    <scope>NUCLEOTIDE SEQUENCE [LARGE SCALE GENOMIC DNA]</scope>
</reference>
<evidence type="ECO:0000313" key="2">
    <source>
        <dbReference type="Proteomes" id="UP000177325"/>
    </source>
</evidence>
<dbReference type="GO" id="GO:0003677">
    <property type="term" value="F:DNA binding"/>
    <property type="evidence" value="ECO:0007669"/>
    <property type="project" value="InterPro"/>
</dbReference>
<comment type="caution">
    <text evidence="1">The sequence shown here is derived from an EMBL/GenBank/DDBJ whole genome shotgun (WGS) entry which is preliminary data.</text>
</comment>
<proteinExistence type="predicted"/>
<gene>
    <name evidence="1" type="ORF">A3G90_00155</name>
</gene>